<reference evidence="3 4" key="1">
    <citation type="submission" date="2019-08" db="EMBL/GenBank/DDBJ databases">
        <authorList>
            <person name="Luo N."/>
        </authorList>
    </citation>
    <scope>NUCLEOTIDE SEQUENCE [LARGE SCALE GENOMIC DNA]</scope>
    <source>
        <strain evidence="3 4">NCIMB 9442</strain>
    </source>
</reference>
<keyword evidence="4" id="KW-1185">Reference proteome</keyword>
<keyword evidence="1" id="KW-1133">Transmembrane helix</keyword>
<evidence type="ECO:0000259" key="2">
    <source>
        <dbReference type="Pfam" id="PF09335"/>
    </source>
</evidence>
<evidence type="ECO:0000256" key="1">
    <source>
        <dbReference type="SAM" id="Phobius"/>
    </source>
</evidence>
<evidence type="ECO:0000313" key="3">
    <source>
        <dbReference type="EMBL" id="MBG3875766.1"/>
    </source>
</evidence>
<sequence length="195" mass="21681">MRLFSRLLDRLWTTAASRGAVRMLVLVSFTESVFFPLPPDLLLIPMALAARERALRLAAICLAASVAGGVAGYFVGMFFMDVAGMPIVRFYGLQEQYHAVKEWYDTYNAWAVAVAGLTPVPYKLCTLTAGAFRVDFATFLLASVASRGLRFFVIAGLIYLYGERVRFFLERRFDLVLLVTLVLGVLGFAALKFLN</sequence>
<feature type="domain" description="VTT" evidence="2">
    <location>
        <begin position="58"/>
        <end position="159"/>
    </location>
</feature>
<name>A0ABS0J039_9BACT</name>
<dbReference type="Pfam" id="PF09335">
    <property type="entry name" value="VTT_dom"/>
    <property type="match status" value="1"/>
</dbReference>
<feature type="transmembrane region" description="Helical" evidence="1">
    <location>
        <begin position="173"/>
        <end position="194"/>
    </location>
</feature>
<protein>
    <submittedName>
        <fullName evidence="3">DedA family protein</fullName>
    </submittedName>
</protein>
<feature type="transmembrane region" description="Helical" evidence="1">
    <location>
        <begin position="57"/>
        <end position="80"/>
    </location>
</feature>
<dbReference type="Proteomes" id="UP001194469">
    <property type="component" value="Unassembled WGS sequence"/>
</dbReference>
<feature type="transmembrane region" description="Helical" evidence="1">
    <location>
        <begin position="136"/>
        <end position="161"/>
    </location>
</feature>
<dbReference type="RefSeq" id="WP_196608021.1">
    <property type="nucleotide sequence ID" value="NZ_VRYY01000033.1"/>
</dbReference>
<keyword evidence="1" id="KW-0472">Membrane</keyword>
<evidence type="ECO:0000313" key="4">
    <source>
        <dbReference type="Proteomes" id="UP001194469"/>
    </source>
</evidence>
<dbReference type="InterPro" id="IPR051311">
    <property type="entry name" value="DedA_domain"/>
</dbReference>
<dbReference type="PANTHER" id="PTHR42709">
    <property type="entry name" value="ALKALINE PHOSPHATASE LIKE PROTEIN"/>
    <property type="match status" value="1"/>
</dbReference>
<accession>A0ABS0J039</accession>
<dbReference type="PANTHER" id="PTHR42709:SF11">
    <property type="entry name" value="DEDA FAMILY PROTEIN"/>
    <property type="match status" value="1"/>
</dbReference>
<gene>
    <name evidence="3" type="ORF">FVW20_01680</name>
</gene>
<proteinExistence type="predicted"/>
<dbReference type="EMBL" id="VRYY01000033">
    <property type="protein sequence ID" value="MBG3875766.1"/>
    <property type="molecule type" value="Genomic_DNA"/>
</dbReference>
<organism evidence="3 4">
    <name type="scientific">Nitratidesulfovibrio oxamicus</name>
    <dbReference type="NCBI Taxonomy" id="32016"/>
    <lineage>
        <taxon>Bacteria</taxon>
        <taxon>Pseudomonadati</taxon>
        <taxon>Thermodesulfobacteriota</taxon>
        <taxon>Desulfovibrionia</taxon>
        <taxon>Desulfovibrionales</taxon>
        <taxon>Desulfovibrionaceae</taxon>
        <taxon>Nitratidesulfovibrio</taxon>
    </lineage>
</organism>
<comment type="caution">
    <text evidence="3">The sequence shown here is derived from an EMBL/GenBank/DDBJ whole genome shotgun (WGS) entry which is preliminary data.</text>
</comment>
<dbReference type="InterPro" id="IPR032816">
    <property type="entry name" value="VTT_dom"/>
</dbReference>
<keyword evidence="1" id="KW-0812">Transmembrane</keyword>